<dbReference type="Gene3D" id="1.10.101.10">
    <property type="entry name" value="PGBD-like superfamily/PGBD"/>
    <property type="match status" value="1"/>
</dbReference>
<dbReference type="NCBIfam" id="NF038080">
    <property type="entry name" value="PG_bind_siph"/>
    <property type="match status" value="1"/>
</dbReference>
<evidence type="ECO:0000259" key="1">
    <source>
        <dbReference type="Pfam" id="PF01471"/>
    </source>
</evidence>
<dbReference type="InterPro" id="IPR002477">
    <property type="entry name" value="Peptidoglycan-bd-like"/>
</dbReference>
<dbReference type="RefSeq" id="WP_053139439.1">
    <property type="nucleotide sequence ID" value="NZ_CP012382.1"/>
</dbReference>
<dbReference type="Pfam" id="PF01471">
    <property type="entry name" value="PG_binding_1"/>
    <property type="match status" value="1"/>
</dbReference>
<dbReference type="InterPro" id="IPR036366">
    <property type="entry name" value="PGBDSf"/>
</dbReference>
<dbReference type="SUPFAM" id="SSF47090">
    <property type="entry name" value="PGBD-like"/>
    <property type="match status" value="1"/>
</dbReference>
<dbReference type="InterPro" id="IPR047763">
    <property type="entry name" value="PG_bind_dom_phiBT1-type"/>
</dbReference>
<accession>A0A0K2B1L0</accession>
<name>A0A0K2B1L0_STRA7</name>
<sequence length="393" mass="40919">MPEIWITEAERLGDGSIGGSMDTPSAPPRVVWHTTESGAGNTAFNAVGSYLIRAASEPHILYDPTTDRLAQYGPLNQSARALANDGSTRTNRTGRVCIQIEVLARAGKPFTSYWKPGPNFRALMRAIRSWGVPDTWPAGSCAPGASRPRTTWATRGGHYGHCHIPGNDHWDPGNIDRSAILKAAGGSGTAPQGGSSGGSSVARYQVTIGGLKYGYGAEGAHVTAVGKALVAQGCSAYSDGPGPKWTDADTKSYQKWQRKLGYSGTDADGVPGESSLKRLLGTLPGASKPAAPKPPAKPTVDLSNVVAAARRDPGLRQGGTTHAADVRIVEAALKAEGLLSSTYAGDGSFGSTTVAAYRKWQQRCGYTGSAADGIPGEASLEKLGAERGFKVKA</sequence>
<evidence type="ECO:0000313" key="2">
    <source>
        <dbReference type="EMBL" id="AKZ59164.1"/>
    </source>
</evidence>
<dbReference type="KEGG" id="samb:SAM23877_6119"/>
<organism evidence="2 3">
    <name type="scientific">Streptomyces ambofaciens (strain ATCC 23877 / 3486 / DSM 40053 / JCM 4204 / NBRC 12836 / NRRL B-2516)</name>
    <dbReference type="NCBI Taxonomy" id="278992"/>
    <lineage>
        <taxon>Bacteria</taxon>
        <taxon>Bacillati</taxon>
        <taxon>Actinomycetota</taxon>
        <taxon>Actinomycetes</taxon>
        <taxon>Kitasatosporales</taxon>
        <taxon>Streptomycetaceae</taxon>
        <taxon>Streptomyces</taxon>
    </lineage>
</organism>
<gene>
    <name evidence="2" type="ORF">SAM23877_6119</name>
</gene>
<dbReference type="Proteomes" id="UP000061018">
    <property type="component" value="Chromosome"/>
</dbReference>
<feature type="domain" description="Peptidoglycan binding-like" evidence="1">
    <location>
        <begin position="324"/>
        <end position="383"/>
    </location>
</feature>
<dbReference type="InterPro" id="IPR036365">
    <property type="entry name" value="PGBD-like_sf"/>
</dbReference>
<reference evidence="3" key="1">
    <citation type="journal article" date="2015" name="J. Biotechnol.">
        <title>Complete genome sequence of Streptomyces ambofaciens ATCC 23877, the spiramycin producer.</title>
        <authorList>
            <person name="Thibessard A."/>
            <person name="Haas D."/>
            <person name="Gerbaud C."/>
            <person name="Aigle B."/>
            <person name="Lautru S."/>
            <person name="Pernodet J.L."/>
            <person name="Leblond P."/>
        </authorList>
    </citation>
    <scope>NUCLEOTIDE SEQUENCE [LARGE SCALE GENOMIC DNA]</scope>
    <source>
        <strain evidence="3">ATCC 23877 / 3486 / DSM 40053 / JCM 4204 / NBRC 12836 / NRRL B-2516</strain>
    </source>
</reference>
<protein>
    <submittedName>
        <fullName evidence="2">LysM domain-containing protein</fullName>
    </submittedName>
</protein>
<dbReference type="AlphaFoldDB" id="A0A0K2B1L0"/>
<dbReference type="EMBL" id="CP012382">
    <property type="protein sequence ID" value="AKZ59164.1"/>
    <property type="molecule type" value="Genomic_DNA"/>
</dbReference>
<evidence type="ECO:0000313" key="3">
    <source>
        <dbReference type="Proteomes" id="UP000061018"/>
    </source>
</evidence>
<proteinExistence type="predicted"/>